<dbReference type="Ensembl" id="ENSOART00020075772.1">
    <property type="protein sequence ID" value="ENSOARP00020048237.1"/>
    <property type="gene ID" value="ENSOARG00020033370.1"/>
</dbReference>
<reference evidence="1" key="2">
    <citation type="submission" date="2025-08" db="UniProtKB">
        <authorList>
            <consortium name="Ensembl"/>
        </authorList>
    </citation>
    <scope>IDENTIFICATION</scope>
</reference>
<evidence type="ECO:0000313" key="1">
    <source>
        <dbReference type="Ensembl" id="ENSOARP00020048237.1"/>
    </source>
</evidence>
<organism evidence="1">
    <name type="scientific">Ovis aries</name>
    <name type="common">Sheep</name>
    <dbReference type="NCBI Taxonomy" id="9940"/>
    <lineage>
        <taxon>Eukaryota</taxon>
        <taxon>Metazoa</taxon>
        <taxon>Chordata</taxon>
        <taxon>Craniata</taxon>
        <taxon>Vertebrata</taxon>
        <taxon>Euteleostomi</taxon>
        <taxon>Mammalia</taxon>
        <taxon>Eutheria</taxon>
        <taxon>Laurasiatheria</taxon>
        <taxon>Artiodactyla</taxon>
        <taxon>Ruminantia</taxon>
        <taxon>Pecora</taxon>
        <taxon>Bovidae</taxon>
        <taxon>Caprinae</taxon>
        <taxon>Ovis</taxon>
    </lineage>
</organism>
<reference evidence="1" key="1">
    <citation type="submission" date="2020-11" db="EMBL/GenBank/DDBJ databases">
        <authorList>
            <person name="Davenport K.M."/>
            <person name="Bickhart D.M."/>
            <person name="Smith T.P.L."/>
            <person name="Murdoch B.M."/>
            <person name="Rosen B.D."/>
        </authorList>
    </citation>
    <scope>NUCLEOTIDE SEQUENCE [LARGE SCALE GENOMIC DNA]</scope>
    <source>
        <strain evidence="1">OAR_USU_Benz2616</strain>
    </source>
</reference>
<gene>
    <name evidence="1" type="primary">RHOQ</name>
</gene>
<proteinExistence type="predicted"/>
<reference evidence="1" key="3">
    <citation type="submission" date="2025-09" db="UniProtKB">
        <authorList>
            <consortium name="Ensembl"/>
        </authorList>
    </citation>
    <scope>IDENTIFICATION</scope>
</reference>
<name>A0AC11DUY9_SHEEP</name>
<protein>
    <submittedName>
        <fullName evidence="1">Ras homolog family member Q</fullName>
    </submittedName>
</protein>
<accession>A0AC11DUY9</accession>
<sequence>MAHGPGALMLKCVVVGDGAVGKTCLLMSYANDAFPEEYVPTVFDHYAVSVTVGGKQYLLGLYDTAGQEDYDRLRPLSYPMTDVFLICFSVVNPASFQNVKEEWVPELKEYAPNVPFLLIGTQIDLRDDPKTLARLNDMKEKPICVEQGQKLAKEVMQPSQNLKINVNEAEVVIEAEIYRAFTVCQALCRVFYMHSITSSLHQLGEVDGPVALEEKPEAGQCQITCQVACKVLQVINGRADFSKDLTPAFKPVLHCQQYFPNKPCIERSVIKRGFLIRPCLQ</sequence>